<proteinExistence type="predicted"/>
<dbReference type="PANTHER" id="PTHR30336:SF20">
    <property type="entry name" value="DUF218 DOMAIN-CONTAINING PROTEIN"/>
    <property type="match status" value="1"/>
</dbReference>
<evidence type="ECO:0000313" key="2">
    <source>
        <dbReference type="EMBL" id="ASI92579.1"/>
    </source>
</evidence>
<dbReference type="EMBL" id="CP018309">
    <property type="protein sequence ID" value="ASI92579.1"/>
    <property type="molecule type" value="Genomic_DNA"/>
</dbReference>
<evidence type="ECO:0000313" key="3">
    <source>
        <dbReference type="Proteomes" id="UP000197092"/>
    </source>
</evidence>
<dbReference type="RefSeq" id="WP_088878492.1">
    <property type="nucleotide sequence ID" value="NZ_CP018309.1"/>
</dbReference>
<dbReference type="InterPro" id="IPR003848">
    <property type="entry name" value="DUF218"/>
</dbReference>
<dbReference type="GO" id="GO:0005886">
    <property type="term" value="C:plasma membrane"/>
    <property type="evidence" value="ECO:0007669"/>
    <property type="project" value="TreeGrafter"/>
</dbReference>
<evidence type="ECO:0000259" key="1">
    <source>
        <dbReference type="Pfam" id="PF02698"/>
    </source>
</evidence>
<dbReference type="CDD" id="cd06259">
    <property type="entry name" value="YdcF-like"/>
    <property type="match status" value="1"/>
</dbReference>
<accession>A0AAN1KQK7</accession>
<dbReference type="KEGG" id="vsh:BSZ05_22580"/>
<organism evidence="2 3">
    <name type="scientific">Vibrio mediterranei</name>
    <dbReference type="NCBI Taxonomy" id="689"/>
    <lineage>
        <taxon>Bacteria</taxon>
        <taxon>Pseudomonadati</taxon>
        <taxon>Pseudomonadota</taxon>
        <taxon>Gammaproteobacteria</taxon>
        <taxon>Vibrionales</taxon>
        <taxon>Vibrionaceae</taxon>
        <taxon>Vibrio</taxon>
    </lineage>
</organism>
<dbReference type="Proteomes" id="UP000197092">
    <property type="component" value="Chromosome 2"/>
</dbReference>
<reference evidence="3" key="1">
    <citation type="submission" date="2016-12" db="EMBL/GenBank/DDBJ databases">
        <title>Comparative genomic analysis reveals the diversity, evolution, and environmental adaptation strategies of the genus Vibrio.</title>
        <authorList>
            <person name="Lin H."/>
            <person name="Wang X."/>
            <person name="Zhang X.-H."/>
        </authorList>
    </citation>
    <scope>NUCLEOTIDE SEQUENCE [LARGE SCALE GENOMIC DNA]</scope>
    <source>
        <strain evidence="3">QT6D1</strain>
    </source>
</reference>
<dbReference type="PANTHER" id="PTHR30336">
    <property type="entry name" value="INNER MEMBRANE PROTEIN, PROBABLE PERMEASE"/>
    <property type="match status" value="1"/>
</dbReference>
<gene>
    <name evidence="2" type="ORF">BSZ05_22580</name>
</gene>
<protein>
    <recommendedName>
        <fullName evidence="1">DUF218 domain-containing protein</fullName>
    </recommendedName>
</protein>
<feature type="domain" description="DUF218" evidence="1">
    <location>
        <begin position="9"/>
        <end position="132"/>
    </location>
</feature>
<dbReference type="Pfam" id="PF02698">
    <property type="entry name" value="DUF218"/>
    <property type="match status" value="1"/>
</dbReference>
<sequence>MKEKEFDQLIVVLGKRLNNNALTLEGMSRVEEILRHVGSSDCSSSIIAFCGGVTNGQSVSEARLMFEAFETGLSSMDNSNIGAVLLEEESTSTVENIIHLSEVLLESELLQNGAKIEVKFVSNDYHLERMFTIQSLLDEQGLLRYLKSECQRAGLNLYISPDIKSHFPVPYPHSCINGQLFLLLDELTTYRVYLEGVRDKVFKRPLSEVIVKPLSIARRALAQLEGLVSATSHTVLYDQLPTLKAVVERTSSTGNTSDIENDLSLFDTLLNYLNRYLDPERDESIKWWR</sequence>
<dbReference type="AlphaFoldDB" id="A0AAN1KQK7"/>
<dbReference type="InterPro" id="IPR051599">
    <property type="entry name" value="Cell_Envelope_Assoc"/>
</dbReference>
<name>A0AAN1KQK7_9VIBR</name>